<dbReference type="InterPro" id="IPR014016">
    <property type="entry name" value="UvrD-like_ATP-bd"/>
</dbReference>
<evidence type="ECO:0000256" key="2">
    <source>
        <dbReference type="ARBA" id="ARBA00022801"/>
    </source>
</evidence>
<keyword evidence="1 5" id="KW-0547">Nucleotide-binding</keyword>
<evidence type="ECO:0000256" key="5">
    <source>
        <dbReference type="PROSITE-ProRule" id="PRU00560"/>
    </source>
</evidence>
<evidence type="ECO:0000256" key="4">
    <source>
        <dbReference type="ARBA" id="ARBA00022840"/>
    </source>
</evidence>
<dbReference type="GO" id="GO:0004386">
    <property type="term" value="F:helicase activity"/>
    <property type="evidence" value="ECO:0007669"/>
    <property type="project" value="UniProtKB-UniRule"/>
</dbReference>
<dbReference type="HOGENOM" id="CLU_001378_0_0_1"/>
<dbReference type="SUPFAM" id="SSF52540">
    <property type="entry name" value="P-loop containing nucleoside triphosphate hydrolases"/>
    <property type="match status" value="1"/>
</dbReference>
<accession>A0A067MRM4</accession>
<evidence type="ECO:0000313" key="9">
    <source>
        <dbReference type="Proteomes" id="UP000027195"/>
    </source>
</evidence>
<feature type="region of interest" description="Disordered" evidence="6">
    <location>
        <begin position="722"/>
        <end position="741"/>
    </location>
</feature>
<keyword evidence="4 5" id="KW-0067">ATP-binding</keyword>
<feature type="region of interest" description="Disordered" evidence="6">
    <location>
        <begin position="2053"/>
        <end position="2082"/>
    </location>
</feature>
<feature type="region of interest" description="Disordered" evidence="6">
    <location>
        <begin position="635"/>
        <end position="673"/>
    </location>
</feature>
<gene>
    <name evidence="8" type="ORF">BOTBODRAFT_156073</name>
</gene>
<dbReference type="PANTHER" id="PTHR21529:SF4">
    <property type="entry name" value="TPR AND ANKYRIN REPEAT-CONTAINING PROTEIN 1"/>
    <property type="match status" value="1"/>
</dbReference>
<keyword evidence="9" id="KW-1185">Reference proteome</keyword>
<sequence length="2354" mass="261395">MTSVIRIFANQRPVATCHSIFIPLISTILSAYDHRAESMAHTGFDLRAFDAVRLQNEESLHAALLSMELFLRKIGDYHAVADELISDVLSTPRLLPFLYSASLSTSMSLANVITKSIHSSTRFEATAASGVIRALREFYIVLPPLPALRFLDDYNRAIPSLLAALKALDNIILGPAPGDEVASPAPQSPKKERRQSRRQSRSEYVSRSDAQTRQEKVFGDIGHDIPHTVEAAQQLRDRVVEKVENTLNAYLSQLEDKDVFALAKQMYLGNSESDRVAQVQPPSAPLQPIVESKWAEKQSANTTANTISPGATADTFATPAAPCSTASLSFPSIKPISASRFFGPNPKFGKWAVHLSGRATTDIKEYHHKSPSVFHSINEKIRELSMGYFSGANLKVLEGGVPGVRIFEAKVTGDLRLVYQVDLAANMEAKVDIQVIKVYGVYTHNQLNDRLWAAVAHHTAGKGKVYRKMCALRNFSEDTNGGGKRHQQVISPVVFPHDPDGGSRMVERAIEEYAGLDEGQRLEMQKLLVTGKFIPYSSSVVKSIIKNIELPYMYYLAPREQEVVSYPGSCFVLGRSGTGKTTTLLFKMFFREIQALESGGSGSERERQLFVTQSPRLVRDVRERFNKMMEAYNLGKEVPEDDAPGDVAGGRRDGVPESADVGGGGGGESKPLAELDPQNEQIASEGLPARFSELRDHHFPLFVSFTKLCLMLQADIQAHSQKVKGSAQNDSPGHQHAQGDAADRSYDFSNTLTFDDFASRFWPHFNQLLIKNLDPTLVWNEFMGVIRGSVDAIKTKKGYLSRDAYLQLGERTHPMLTSSRDRVYSIFEAYLKKKLPFGARDAAERTHAILEELKLFREEKRDLLPLHKEEETSLLSDENKVDYLYVDEAQDLLLVDTVLLRSLCKNPNGLCWVGDTAQTVAKGSSFRFEDITATMFNLELAQPLVVMRKRPPVRPHLLQLPVNYRSHTGIVNPAASVVDIICKLFPNSIDQLERESGLLSGPKIKFICPTEGDRVSLDDFLSTRGSNQCIIVRSCSEEDKKAGVHKLTPEEVKGLEYDDVLLYGFFGDSPADLTTWRRTLSKELVPCTTTREAILCIELKALYVSLTRGRARCWILDSSPKAQPMKRFWESREEVEVLSASGLHLGNADPTMSSYEALKADWIATSPSSPEEWVKEGEKLFSKELFSRAKTCFERAGQFEKATISSAYATYAQAKKDFGFNRLAHSNRKTQAFKDAGLQLFNCTRMHNITCIDKQRCFQLAGGCFDVAGEWLLAGESFFEAGSYTPSVEHYLQAGLYDKCVQIIKAHRIEIESSVACYVLDQCKRHYLKNFDFKKAQYLFDTRRLMVDYLKHEAPTLDYIRLKCLVDFLGWYEEAADLHISKMAHVEAIPLLLRSRSTGPKAVSCLFDGLWNSLPLGTSPNNGFRSLLSLASSIDLDSLDPQQMKKRHIELKVFQAIDQAKAFDMLAQLIPLGQLAQPRHIGFFPSSINLEPFAILCLDHALMKVDLETNLTVASAMQTLRLHELYASTLAKIALDPGVCQNPEAQRLFGFTLHKESDVSFHNPCFVSSTSSLSKESFLKIGPNSSRSLPYGNVTSEASLRTAVQDFIAVRIYPKVLGIQEILLGRRDWGRLCSVCSIAEIEEDAKRVEGREFSEACQIHEHQIRVLLSLGGLNCPLDLTGRYAEVRRDLLQKIFDAHLPTCSTPDHVTWSKHHTYLSRTYGSGIRGWVRGRIPLFSSRVLSVVQLNEALKAGILIHIYDFERASNFPRPSLYQAEDSRSIRGEPVDTSLTRQLLRCLLSPKPDRVASLQNGASFLERIIEGRVAVDYRALVAFAELFTKLLLASKELHCLTLPESWVGEILYHHSPVSSDEIRRLDKKLEKMALSLGALLRHICGCPESPACNACANQSLTTRGRSALEFRMCRLLILLYENYPGKPVGESAHGILASLVDSGSIFPNLTSRNFTISGVNLCLAMRLWKPFSGIDALIQIHEGLLPPTKNPLKGKIVPIQRCRHDANPGSRYPRCEPPAQGPATLQGQTWDRSAPFSYPRYPSCSHVEPSEEAEDSEPPNQQPSETPLAAPEYTKAEVAILCRFVSWSRYRRFRFVEGALNSPIRLHFLNCLSQAEALRSRDFGGSEISKPTRDDAHGGVGRLDADAGPHGDGPSDPIQPQTGQAGEACVDDAGALAEPSTDPAEDSGARKAESAPVPSFTKTDAVQDGSSKVGEASKAVAPGGVAPRHISYAKLFLGPLPHMLVHLDSLRVWCLRSILGAAASLDGSQASNTSLLTTLKRLYKDIVVMIYKLKASSSCHETRSVQGLAEAFLEVEKMTKALGDITGEMAYNKENLMFALKWI</sequence>
<organism evidence="8 9">
    <name type="scientific">Botryobasidium botryosum (strain FD-172 SS1)</name>
    <dbReference type="NCBI Taxonomy" id="930990"/>
    <lineage>
        <taxon>Eukaryota</taxon>
        <taxon>Fungi</taxon>
        <taxon>Dikarya</taxon>
        <taxon>Basidiomycota</taxon>
        <taxon>Agaricomycotina</taxon>
        <taxon>Agaricomycetes</taxon>
        <taxon>Cantharellales</taxon>
        <taxon>Botryobasidiaceae</taxon>
        <taxon>Botryobasidium</taxon>
    </lineage>
</organism>
<dbReference type="EMBL" id="KL198024">
    <property type="protein sequence ID" value="KDQ17320.1"/>
    <property type="molecule type" value="Genomic_DNA"/>
</dbReference>
<evidence type="ECO:0000313" key="8">
    <source>
        <dbReference type="EMBL" id="KDQ17320.1"/>
    </source>
</evidence>
<evidence type="ECO:0000256" key="6">
    <source>
        <dbReference type="SAM" id="MobiDB-lite"/>
    </source>
</evidence>
<dbReference type="STRING" id="930990.A0A067MRM4"/>
<dbReference type="Proteomes" id="UP000027195">
    <property type="component" value="Unassembled WGS sequence"/>
</dbReference>
<feature type="region of interest" description="Disordered" evidence="6">
    <location>
        <begin position="2134"/>
        <end position="2231"/>
    </location>
</feature>
<feature type="region of interest" description="Disordered" evidence="6">
    <location>
        <begin position="2019"/>
        <end position="2040"/>
    </location>
</feature>
<dbReference type="Pfam" id="PF00580">
    <property type="entry name" value="UvrD-helicase"/>
    <property type="match status" value="1"/>
</dbReference>
<keyword evidence="2 5" id="KW-0378">Hydrolase</keyword>
<dbReference type="InParanoid" id="A0A067MRM4"/>
<dbReference type="GO" id="GO:0005524">
    <property type="term" value="F:ATP binding"/>
    <property type="evidence" value="ECO:0007669"/>
    <property type="project" value="UniProtKB-UniRule"/>
</dbReference>
<name>A0A067MRM4_BOTB1</name>
<proteinExistence type="predicted"/>
<feature type="domain" description="UvrD-like helicase ATP-binding" evidence="7">
    <location>
        <begin position="553"/>
        <end position="967"/>
    </location>
</feature>
<evidence type="ECO:0000256" key="3">
    <source>
        <dbReference type="ARBA" id="ARBA00022806"/>
    </source>
</evidence>
<dbReference type="GO" id="GO:0016787">
    <property type="term" value="F:hydrolase activity"/>
    <property type="evidence" value="ECO:0007669"/>
    <property type="project" value="UniProtKB-UniRule"/>
</dbReference>
<feature type="compositionally biased region" description="Basic and acidic residues" evidence="6">
    <location>
        <begin position="200"/>
        <end position="218"/>
    </location>
</feature>
<feature type="binding site" evidence="5">
    <location>
        <begin position="574"/>
        <end position="581"/>
    </location>
    <ligand>
        <name>ATP</name>
        <dbReference type="ChEBI" id="CHEBI:30616"/>
    </ligand>
</feature>
<dbReference type="InterPro" id="IPR027417">
    <property type="entry name" value="P-loop_NTPase"/>
</dbReference>
<evidence type="ECO:0000256" key="1">
    <source>
        <dbReference type="ARBA" id="ARBA00022741"/>
    </source>
</evidence>
<feature type="compositionally biased region" description="Basic and acidic residues" evidence="6">
    <location>
        <begin position="2134"/>
        <end position="2160"/>
    </location>
</feature>
<dbReference type="PANTHER" id="PTHR21529">
    <property type="entry name" value="MAMMARY TURMOR VIRUS RECEPTOR HOMOLOG 1, 2 MTVR1, 2"/>
    <property type="match status" value="1"/>
</dbReference>
<evidence type="ECO:0000259" key="7">
    <source>
        <dbReference type="PROSITE" id="PS51198"/>
    </source>
</evidence>
<feature type="compositionally biased region" description="Polar residues" evidence="6">
    <location>
        <begin position="2211"/>
        <end position="2221"/>
    </location>
</feature>
<protein>
    <recommendedName>
        <fullName evidence="7">UvrD-like helicase ATP-binding domain-containing protein</fullName>
    </recommendedName>
</protein>
<keyword evidence="3 5" id="KW-0347">Helicase</keyword>
<dbReference type="InterPro" id="IPR039904">
    <property type="entry name" value="TRANK1"/>
</dbReference>
<feature type="region of interest" description="Disordered" evidence="6">
    <location>
        <begin position="178"/>
        <end position="218"/>
    </location>
</feature>
<reference evidence="9" key="1">
    <citation type="journal article" date="2014" name="Proc. Natl. Acad. Sci. U.S.A.">
        <title>Extensive sampling of basidiomycete genomes demonstrates inadequacy of the white-rot/brown-rot paradigm for wood decay fungi.</title>
        <authorList>
            <person name="Riley R."/>
            <person name="Salamov A.A."/>
            <person name="Brown D.W."/>
            <person name="Nagy L.G."/>
            <person name="Floudas D."/>
            <person name="Held B.W."/>
            <person name="Levasseur A."/>
            <person name="Lombard V."/>
            <person name="Morin E."/>
            <person name="Otillar R."/>
            <person name="Lindquist E.A."/>
            <person name="Sun H."/>
            <person name="LaButti K.M."/>
            <person name="Schmutz J."/>
            <person name="Jabbour D."/>
            <person name="Luo H."/>
            <person name="Baker S.E."/>
            <person name="Pisabarro A.G."/>
            <person name="Walton J.D."/>
            <person name="Blanchette R.A."/>
            <person name="Henrissat B."/>
            <person name="Martin F."/>
            <person name="Cullen D."/>
            <person name="Hibbett D.S."/>
            <person name="Grigoriev I.V."/>
        </authorList>
    </citation>
    <scope>NUCLEOTIDE SEQUENCE [LARGE SCALE GENOMIC DNA]</scope>
    <source>
        <strain evidence="9">FD-172 SS1</strain>
    </source>
</reference>
<dbReference type="Gene3D" id="3.40.50.300">
    <property type="entry name" value="P-loop containing nucleotide triphosphate hydrolases"/>
    <property type="match status" value="2"/>
</dbReference>
<dbReference type="PROSITE" id="PS51198">
    <property type="entry name" value="UVRD_HELICASE_ATP_BIND"/>
    <property type="match status" value="1"/>
</dbReference>
<dbReference type="OrthoDB" id="3156807at2759"/>